<comment type="caution">
    <text evidence="2">The sequence shown here is derived from an EMBL/GenBank/DDBJ whole genome shotgun (WGS) entry which is preliminary data.</text>
</comment>
<organism evidence="2 3">
    <name type="scientific">Haloprofundus marisrubri</name>
    <dbReference type="NCBI Taxonomy" id="1514971"/>
    <lineage>
        <taxon>Archaea</taxon>
        <taxon>Methanobacteriati</taxon>
        <taxon>Methanobacteriota</taxon>
        <taxon>Stenosarchaea group</taxon>
        <taxon>Halobacteria</taxon>
        <taxon>Halobacteriales</taxon>
        <taxon>Haloferacaceae</taxon>
        <taxon>Haloprofundus</taxon>
    </lineage>
</organism>
<reference evidence="2 3" key="1">
    <citation type="submission" date="2015-12" db="EMBL/GenBank/DDBJ databases">
        <title>Haloprofundus marisrubri gen. nov., sp. nov., an extremely halophilic archaeon isolated from the Discovery deep brine-seawater interface in the Red Sea.</title>
        <authorList>
            <person name="Zhang G."/>
            <person name="Stingl U."/>
            <person name="Rashid M."/>
        </authorList>
    </citation>
    <scope>NUCLEOTIDE SEQUENCE [LARGE SCALE GENOMIC DNA]</scope>
    <source>
        <strain evidence="2 3">SB9</strain>
    </source>
</reference>
<evidence type="ECO:0000313" key="2">
    <source>
        <dbReference type="EMBL" id="KTG10341.1"/>
    </source>
</evidence>
<dbReference type="EMBL" id="LOPU01000018">
    <property type="protein sequence ID" value="KTG10341.1"/>
    <property type="molecule type" value="Genomic_DNA"/>
</dbReference>
<dbReference type="AlphaFoldDB" id="A0A0W1RB56"/>
<name>A0A0W1RB56_9EURY</name>
<keyword evidence="1" id="KW-1133">Transmembrane helix</keyword>
<accession>A0A0W1RB56</accession>
<evidence type="ECO:0000256" key="1">
    <source>
        <dbReference type="SAM" id="Phobius"/>
    </source>
</evidence>
<keyword evidence="3" id="KW-1185">Reference proteome</keyword>
<feature type="transmembrane region" description="Helical" evidence="1">
    <location>
        <begin position="21"/>
        <end position="41"/>
    </location>
</feature>
<sequence>MTTSDPTETLAAASGFRPVDAPYVGAALWLLGTLLAGYAGYELLVNQLRYPTLWGVSLGLLVFSVVVLGQHLLRTRY</sequence>
<keyword evidence="1" id="KW-0472">Membrane</keyword>
<keyword evidence="1" id="KW-0812">Transmembrane</keyword>
<protein>
    <submittedName>
        <fullName evidence="2">Uncharacterized protein</fullName>
    </submittedName>
</protein>
<dbReference type="RefSeq" id="WP_058581694.1">
    <property type="nucleotide sequence ID" value="NZ_LOPU01000018.1"/>
</dbReference>
<proteinExistence type="predicted"/>
<dbReference type="Proteomes" id="UP000054387">
    <property type="component" value="Unassembled WGS sequence"/>
</dbReference>
<feature type="transmembrane region" description="Helical" evidence="1">
    <location>
        <begin position="53"/>
        <end position="73"/>
    </location>
</feature>
<evidence type="ECO:0000313" key="3">
    <source>
        <dbReference type="Proteomes" id="UP000054387"/>
    </source>
</evidence>
<gene>
    <name evidence="2" type="ORF">AUR64_12275</name>
</gene>